<dbReference type="InterPro" id="IPR042101">
    <property type="entry name" value="SRP54_N_sf"/>
</dbReference>
<dbReference type="CDD" id="cd17874">
    <property type="entry name" value="FtsY"/>
    <property type="match status" value="1"/>
</dbReference>
<keyword evidence="1 9" id="KW-1003">Cell membrane</keyword>
<comment type="subunit">
    <text evidence="9">Part of the signal recognition particle protein translocation system, which is composed of SRP and FtsY.</text>
</comment>
<dbReference type="EC" id="3.6.5.4" evidence="9"/>
<dbReference type="SUPFAM" id="SSF52540">
    <property type="entry name" value="P-loop containing nucleoside triphosphate hydrolases"/>
    <property type="match status" value="1"/>
</dbReference>
<evidence type="ECO:0000259" key="11">
    <source>
        <dbReference type="PROSITE" id="PS00300"/>
    </source>
</evidence>
<feature type="domain" description="SRP54-type proteins GTP-binding" evidence="11">
    <location>
        <begin position="313"/>
        <end position="326"/>
    </location>
</feature>
<evidence type="ECO:0000256" key="1">
    <source>
        <dbReference type="ARBA" id="ARBA00022475"/>
    </source>
</evidence>
<feature type="binding site" evidence="9">
    <location>
        <begin position="146"/>
        <end position="153"/>
    </location>
    <ligand>
        <name>GTP</name>
        <dbReference type="ChEBI" id="CHEBI:37565"/>
    </ligand>
</feature>
<keyword evidence="4 9" id="KW-0378">Hydrolase</keyword>
<dbReference type="GO" id="GO:0005047">
    <property type="term" value="F:signal recognition particle binding"/>
    <property type="evidence" value="ECO:0007669"/>
    <property type="project" value="TreeGrafter"/>
</dbReference>
<dbReference type="SMART" id="SM00382">
    <property type="entry name" value="AAA"/>
    <property type="match status" value="1"/>
</dbReference>
<comment type="similarity">
    <text evidence="9">Belongs to the GTP-binding SRP family. FtsY subfamily.</text>
</comment>
<evidence type="ECO:0000313" key="13">
    <source>
        <dbReference type="Proteomes" id="UP000051717"/>
    </source>
</evidence>
<dbReference type="FunFam" id="3.40.50.300:FF:000053">
    <property type="entry name" value="Signal recognition particle receptor FtsY"/>
    <property type="match status" value="1"/>
</dbReference>
<evidence type="ECO:0000256" key="10">
    <source>
        <dbReference type="SAM" id="MobiDB-lite"/>
    </source>
</evidence>
<evidence type="ECO:0000256" key="2">
    <source>
        <dbReference type="ARBA" id="ARBA00022490"/>
    </source>
</evidence>
<dbReference type="PATRIC" id="fig|1703774.3.peg.1325"/>
<feature type="compositionally biased region" description="Basic and acidic residues" evidence="10">
    <location>
        <begin position="98"/>
        <end position="116"/>
    </location>
</feature>
<dbReference type="Gene3D" id="1.20.120.140">
    <property type="entry name" value="Signal recognition particle SRP54, nucleotide-binding domain"/>
    <property type="match status" value="1"/>
</dbReference>
<organism evidence="12 13">
    <name type="scientific">candidate division TA06 bacterium SM23_40</name>
    <dbReference type="NCBI Taxonomy" id="1703774"/>
    <lineage>
        <taxon>Bacteria</taxon>
        <taxon>Bacteria division TA06</taxon>
    </lineage>
</organism>
<dbReference type="SMART" id="SM00962">
    <property type="entry name" value="SRP54"/>
    <property type="match status" value="1"/>
</dbReference>
<feature type="region of interest" description="Disordered" evidence="10">
    <location>
        <begin position="95"/>
        <end position="123"/>
    </location>
</feature>
<protein>
    <recommendedName>
        <fullName evidence="9">Signal recognition particle receptor FtsY</fullName>
        <shortName evidence="9">SRP receptor</shortName>
        <ecNumber evidence="9">3.6.5.4</ecNumber>
    </recommendedName>
</protein>
<dbReference type="HAMAP" id="MF_00920">
    <property type="entry name" value="FtsY"/>
    <property type="match status" value="1"/>
</dbReference>
<comment type="subcellular location">
    <subcellularLocation>
        <location evidence="9">Cell membrane</location>
        <topology evidence="9">Peripheral membrane protein</topology>
        <orientation evidence="9">Cytoplasmic side</orientation>
    </subcellularLocation>
    <subcellularLocation>
        <location evidence="9">Cytoplasm</location>
    </subcellularLocation>
</comment>
<evidence type="ECO:0000256" key="9">
    <source>
        <dbReference type="HAMAP-Rule" id="MF_00920"/>
    </source>
</evidence>
<dbReference type="GO" id="GO:0003924">
    <property type="term" value="F:GTPase activity"/>
    <property type="evidence" value="ECO:0007669"/>
    <property type="project" value="UniProtKB-UniRule"/>
</dbReference>
<dbReference type="Gene3D" id="3.40.50.300">
    <property type="entry name" value="P-loop containing nucleotide triphosphate hydrolases"/>
    <property type="match status" value="1"/>
</dbReference>
<reference evidence="12 13" key="1">
    <citation type="journal article" date="2015" name="Microbiome">
        <title>Genomic resolution of linkages in carbon, nitrogen, and sulfur cycling among widespread estuary sediment bacteria.</title>
        <authorList>
            <person name="Baker B.J."/>
            <person name="Lazar C.S."/>
            <person name="Teske A.P."/>
            <person name="Dick G.J."/>
        </authorList>
    </citation>
    <scope>NUCLEOTIDE SEQUENCE [LARGE SCALE GENOMIC DNA]</scope>
    <source>
        <strain evidence="12">SM23_40</strain>
    </source>
</reference>
<keyword evidence="2 9" id="KW-0963">Cytoplasm</keyword>
<dbReference type="GO" id="GO:0005886">
    <property type="term" value="C:plasma membrane"/>
    <property type="evidence" value="ECO:0007669"/>
    <property type="project" value="UniProtKB-SubCell"/>
</dbReference>
<feature type="binding site" evidence="9">
    <location>
        <begin position="228"/>
        <end position="232"/>
    </location>
    <ligand>
        <name>GTP</name>
        <dbReference type="ChEBI" id="CHEBI:37565"/>
    </ligand>
</feature>
<dbReference type="Pfam" id="PF00448">
    <property type="entry name" value="SRP54"/>
    <property type="match status" value="1"/>
</dbReference>
<dbReference type="NCBIfam" id="TIGR00064">
    <property type="entry name" value="ftsY"/>
    <property type="match status" value="1"/>
</dbReference>
<dbReference type="InterPro" id="IPR027417">
    <property type="entry name" value="P-loop_NTPase"/>
</dbReference>
<dbReference type="Pfam" id="PF02881">
    <property type="entry name" value="SRP54_N"/>
    <property type="match status" value="1"/>
</dbReference>
<dbReference type="SMART" id="SM00963">
    <property type="entry name" value="SRP54_N"/>
    <property type="match status" value="1"/>
</dbReference>
<keyword evidence="3 9" id="KW-0547">Nucleotide-binding</keyword>
<comment type="caution">
    <text evidence="12">The sequence shown here is derived from an EMBL/GenBank/DDBJ whole genome shotgun (WGS) entry which is preliminary data.</text>
</comment>
<dbReference type="InterPro" id="IPR000897">
    <property type="entry name" value="SRP54_GTPase_dom"/>
</dbReference>
<keyword evidence="5 9" id="KW-0342">GTP-binding</keyword>
<comment type="function">
    <text evidence="9">Involved in targeting and insertion of nascent membrane proteins into the cytoplasmic membrane. Acts as a receptor for the complex formed by the signal recognition particle (SRP) and the ribosome-nascent chain (RNC).</text>
</comment>
<evidence type="ECO:0000313" key="12">
    <source>
        <dbReference type="EMBL" id="KPK70106.1"/>
    </source>
</evidence>
<dbReference type="FunFam" id="1.20.120.140:FF:000002">
    <property type="entry name" value="Signal recognition particle receptor FtsY"/>
    <property type="match status" value="1"/>
</dbReference>
<evidence type="ECO:0000256" key="4">
    <source>
        <dbReference type="ARBA" id="ARBA00022801"/>
    </source>
</evidence>
<dbReference type="InterPro" id="IPR004390">
    <property type="entry name" value="SR_rcpt_FtsY"/>
</dbReference>
<gene>
    <name evidence="9" type="primary">ftsY</name>
    <name evidence="12" type="ORF">AMJ82_04040</name>
</gene>
<dbReference type="EMBL" id="LJUI01000022">
    <property type="protein sequence ID" value="KPK70106.1"/>
    <property type="molecule type" value="Genomic_DNA"/>
</dbReference>
<dbReference type="PANTHER" id="PTHR43134:SF1">
    <property type="entry name" value="SIGNAL RECOGNITION PARTICLE RECEPTOR SUBUNIT ALPHA"/>
    <property type="match status" value="1"/>
</dbReference>
<proteinExistence type="inferred from homology"/>
<evidence type="ECO:0000256" key="6">
    <source>
        <dbReference type="ARBA" id="ARBA00023136"/>
    </source>
</evidence>
<evidence type="ECO:0000256" key="3">
    <source>
        <dbReference type="ARBA" id="ARBA00022741"/>
    </source>
</evidence>
<dbReference type="InterPro" id="IPR036225">
    <property type="entry name" value="SRP/SRP_N"/>
</dbReference>
<dbReference type="SUPFAM" id="SSF47364">
    <property type="entry name" value="Domain of the SRP/SRP receptor G-proteins"/>
    <property type="match status" value="1"/>
</dbReference>
<name>A0A0S8GEN4_UNCT6</name>
<dbReference type="GO" id="GO:0006614">
    <property type="term" value="P:SRP-dependent cotranslational protein targeting to membrane"/>
    <property type="evidence" value="ECO:0007669"/>
    <property type="project" value="InterPro"/>
</dbReference>
<comment type="catalytic activity">
    <reaction evidence="8 9">
        <text>GTP + H2O = GDP + phosphate + H(+)</text>
        <dbReference type="Rhea" id="RHEA:19669"/>
        <dbReference type="ChEBI" id="CHEBI:15377"/>
        <dbReference type="ChEBI" id="CHEBI:15378"/>
        <dbReference type="ChEBI" id="CHEBI:37565"/>
        <dbReference type="ChEBI" id="CHEBI:43474"/>
        <dbReference type="ChEBI" id="CHEBI:58189"/>
        <dbReference type="EC" id="3.6.5.4"/>
    </reaction>
</comment>
<dbReference type="PROSITE" id="PS00300">
    <property type="entry name" value="SRP54"/>
    <property type="match status" value="1"/>
</dbReference>
<dbReference type="InterPro" id="IPR003593">
    <property type="entry name" value="AAA+_ATPase"/>
</dbReference>
<evidence type="ECO:0000256" key="5">
    <source>
        <dbReference type="ARBA" id="ARBA00023134"/>
    </source>
</evidence>
<dbReference type="GO" id="GO:0005525">
    <property type="term" value="F:GTP binding"/>
    <property type="evidence" value="ECO:0007669"/>
    <property type="project" value="UniProtKB-UniRule"/>
</dbReference>
<dbReference type="Proteomes" id="UP000051717">
    <property type="component" value="Unassembled WGS sequence"/>
</dbReference>
<dbReference type="AlphaFoldDB" id="A0A0S8GEN4"/>
<keyword evidence="7 9" id="KW-0675">Receptor</keyword>
<dbReference type="InterPro" id="IPR013822">
    <property type="entry name" value="Signal_recog_particl_SRP54_hlx"/>
</dbReference>
<keyword evidence="6 9" id="KW-0472">Membrane</keyword>
<dbReference type="PANTHER" id="PTHR43134">
    <property type="entry name" value="SIGNAL RECOGNITION PARTICLE RECEPTOR SUBUNIT ALPHA"/>
    <property type="match status" value="1"/>
</dbReference>
<evidence type="ECO:0000256" key="8">
    <source>
        <dbReference type="ARBA" id="ARBA00048027"/>
    </source>
</evidence>
<dbReference type="GO" id="GO:0005737">
    <property type="term" value="C:cytoplasm"/>
    <property type="evidence" value="ECO:0007669"/>
    <property type="project" value="UniProtKB-SubCell"/>
</dbReference>
<sequence>MVLSVLGKFKGSLRRTREQLKSGLERVLRGRARIDDDLFEELGEILISADVGVAASERILDRVKSRVRSNGVDDPGEIPRLLQEEIEEILEAASRRLTAPEKRPPGERPRWERPEAGEGADEVPVTEASMAAKEGTGGPRVMMVVGVNGTGKTTTIGKLAKRYVDEGQRVLVAACDTYRAAAAEQLQIWADRAGVEMVGSHSGADPASVAYDALSSTVARGGDVLLIDTAGRLHTRTPLMEELRKMKRVLARLHPGAPHDTLLVLDATTGQNGLSQCRLFHEALDLTGIVLAKLDGTARGGIVIAAAEELGIPVRYVGTGETIADIAEFDPRSFAAALFSD</sequence>
<accession>A0A0S8GEN4</accession>
<comment type="caution">
    <text evidence="9">Lacks conserved residue(s) required for the propagation of feature annotation.</text>
</comment>
<evidence type="ECO:0000256" key="7">
    <source>
        <dbReference type="ARBA" id="ARBA00023170"/>
    </source>
</evidence>